<keyword evidence="6 9" id="KW-0731">Sigma factor</keyword>
<feature type="domain" description="RNA polymerase sigma factor 54 core-binding" evidence="12">
    <location>
        <begin position="130"/>
        <end position="321"/>
    </location>
</feature>
<keyword evidence="2 9" id="KW-0240">DNA-directed RNA polymerase</keyword>
<evidence type="ECO:0000256" key="7">
    <source>
        <dbReference type="ARBA" id="ARBA00023125"/>
    </source>
</evidence>
<evidence type="ECO:0000256" key="6">
    <source>
        <dbReference type="ARBA" id="ARBA00023082"/>
    </source>
</evidence>
<dbReference type="NCBIfam" id="NF004595">
    <property type="entry name" value="PRK05932.1-2"/>
    <property type="match status" value="1"/>
</dbReference>
<dbReference type="Pfam" id="PF04552">
    <property type="entry name" value="Sigma54_DBD"/>
    <property type="match status" value="1"/>
</dbReference>
<dbReference type="EMBL" id="JACEZT010000005">
    <property type="protein sequence ID" value="MBA5637410.1"/>
    <property type="molecule type" value="Genomic_DNA"/>
</dbReference>
<dbReference type="Gene3D" id="1.10.10.1330">
    <property type="entry name" value="RNA polymerase sigma-54 factor, core-binding domain"/>
    <property type="match status" value="1"/>
</dbReference>
<evidence type="ECO:0000256" key="10">
    <source>
        <dbReference type="SAM" id="MobiDB-lite"/>
    </source>
</evidence>
<keyword evidence="3 9" id="KW-0808">Transferase</keyword>
<evidence type="ECO:0000256" key="9">
    <source>
        <dbReference type="PIRNR" id="PIRNR000774"/>
    </source>
</evidence>
<evidence type="ECO:0000313" key="13">
    <source>
        <dbReference type="EMBL" id="MBA5637410.1"/>
    </source>
</evidence>
<evidence type="ECO:0000256" key="3">
    <source>
        <dbReference type="ARBA" id="ARBA00022679"/>
    </source>
</evidence>
<dbReference type="Gene3D" id="1.10.10.60">
    <property type="entry name" value="Homeodomain-like"/>
    <property type="match status" value="1"/>
</dbReference>
<evidence type="ECO:0000256" key="8">
    <source>
        <dbReference type="ARBA" id="ARBA00023163"/>
    </source>
</evidence>
<dbReference type="NCBIfam" id="NF004598">
    <property type="entry name" value="PRK05932.1-5"/>
    <property type="match status" value="1"/>
</dbReference>
<keyword evidence="4 9" id="KW-0548">Nucleotidyltransferase</keyword>
<keyword evidence="14" id="KW-1185">Reference proteome</keyword>
<name>A0A7W2IBR0_9BURK</name>
<feature type="compositionally biased region" description="Acidic residues" evidence="10">
    <location>
        <begin position="94"/>
        <end position="111"/>
    </location>
</feature>
<keyword evidence="8 9" id="KW-0804">Transcription</keyword>
<dbReference type="InterPro" id="IPR007046">
    <property type="entry name" value="RNA_pol_sigma_54_core-bd"/>
</dbReference>
<dbReference type="PROSITE" id="PS00718">
    <property type="entry name" value="SIGMA54_2"/>
    <property type="match status" value="1"/>
</dbReference>
<dbReference type="InterPro" id="IPR000394">
    <property type="entry name" value="RNA_pol_sigma_54"/>
</dbReference>
<evidence type="ECO:0000256" key="5">
    <source>
        <dbReference type="ARBA" id="ARBA00023015"/>
    </source>
</evidence>
<comment type="similarity">
    <text evidence="1 9">Belongs to the sigma-54 factor family.</text>
</comment>
<dbReference type="GO" id="GO:0000428">
    <property type="term" value="C:DNA-directed RNA polymerase complex"/>
    <property type="evidence" value="ECO:0007669"/>
    <property type="project" value="UniProtKB-KW"/>
</dbReference>
<keyword evidence="7 9" id="KW-0238">DNA-binding</keyword>
<dbReference type="Proteomes" id="UP000534388">
    <property type="component" value="Unassembled WGS sequence"/>
</dbReference>
<dbReference type="GO" id="GO:0006352">
    <property type="term" value="P:DNA-templated transcription initiation"/>
    <property type="evidence" value="ECO:0007669"/>
    <property type="project" value="InterPro"/>
</dbReference>
<evidence type="ECO:0000259" key="12">
    <source>
        <dbReference type="Pfam" id="PF04963"/>
    </source>
</evidence>
<evidence type="ECO:0000256" key="1">
    <source>
        <dbReference type="ARBA" id="ARBA00008798"/>
    </source>
</evidence>
<dbReference type="PROSITE" id="PS00717">
    <property type="entry name" value="SIGMA54_1"/>
    <property type="match status" value="1"/>
</dbReference>
<evidence type="ECO:0000259" key="11">
    <source>
        <dbReference type="Pfam" id="PF04552"/>
    </source>
</evidence>
<dbReference type="Pfam" id="PF04963">
    <property type="entry name" value="Sigma54_CBD"/>
    <property type="match status" value="1"/>
</dbReference>
<dbReference type="PROSITE" id="PS50044">
    <property type="entry name" value="SIGMA54_3"/>
    <property type="match status" value="1"/>
</dbReference>
<dbReference type="PIRSF" id="PIRSF000774">
    <property type="entry name" value="RpoN"/>
    <property type="match status" value="1"/>
</dbReference>
<comment type="caution">
    <text evidence="13">The sequence shown here is derived from an EMBL/GenBank/DDBJ whole genome shotgun (WGS) entry which is preliminary data.</text>
</comment>
<dbReference type="PANTHER" id="PTHR32248">
    <property type="entry name" value="RNA POLYMERASE SIGMA-54 FACTOR"/>
    <property type="match status" value="1"/>
</dbReference>
<dbReference type="NCBIfam" id="NF009118">
    <property type="entry name" value="PRK12469.1"/>
    <property type="match status" value="1"/>
</dbReference>
<dbReference type="NCBIfam" id="TIGR02395">
    <property type="entry name" value="rpoN_sigma"/>
    <property type="match status" value="1"/>
</dbReference>
<dbReference type="GO" id="GO:0016987">
    <property type="term" value="F:sigma factor activity"/>
    <property type="evidence" value="ECO:0007669"/>
    <property type="project" value="UniProtKB-KW"/>
</dbReference>
<reference evidence="13 14" key="1">
    <citation type="submission" date="2020-07" db="EMBL/GenBank/DDBJ databases">
        <title>Novel species isolated from subtropical streams in China.</title>
        <authorList>
            <person name="Lu H."/>
        </authorList>
    </citation>
    <scope>NUCLEOTIDE SEQUENCE [LARGE SCALE GENOMIC DNA]</scope>
    <source>
        <strain evidence="13 14">LX20W</strain>
    </source>
</reference>
<feature type="region of interest" description="Disordered" evidence="10">
    <location>
        <begin position="68"/>
        <end position="127"/>
    </location>
</feature>
<dbReference type="AlphaFoldDB" id="A0A7W2IBR0"/>
<feature type="compositionally biased region" description="Basic and acidic residues" evidence="10">
    <location>
        <begin position="113"/>
        <end position="127"/>
    </location>
</feature>
<dbReference type="InterPro" id="IPR038709">
    <property type="entry name" value="RpoN_core-bd_sf"/>
</dbReference>
<proteinExistence type="inferred from homology"/>
<dbReference type="GO" id="GO:0016779">
    <property type="term" value="F:nucleotidyltransferase activity"/>
    <property type="evidence" value="ECO:0007669"/>
    <property type="project" value="UniProtKB-KW"/>
</dbReference>
<dbReference type="PRINTS" id="PR00045">
    <property type="entry name" value="SIGMA54FCT"/>
</dbReference>
<dbReference type="GO" id="GO:0003677">
    <property type="term" value="F:DNA binding"/>
    <property type="evidence" value="ECO:0007669"/>
    <property type="project" value="UniProtKB-KW"/>
</dbReference>
<evidence type="ECO:0000256" key="4">
    <source>
        <dbReference type="ARBA" id="ARBA00022695"/>
    </source>
</evidence>
<sequence>MKQSLQLRTSQHLALTPQLQQSIRLLQLSTLELHQELEQLLTDNPLLERLDDPLDHSVRLLADGAISQSSAPAEAPAEGPPGQQQDAPAPAEAEPYEGGEGEAAPEGEMDWGDAGRGKTPDDEDARPQLEANHRTLREHLMEQMRVTVLEKRDRALVEIIIDALDENGYLEEPLEEILARLPEELEIEPEELHTALTLLQSFDPVGVGARNASECLALQIKRMPHVPLVTRRMALTIVEQHLAWFAQRDFNKLKKALQCDDEDLREAQAVIRQCNPHPGAAFASDVSDYVVPDVIVKKARNGWQVSLNNDVMPRLRVNAMYANLLKQGKGEGAMGAQLQEAKWLIKNMRQRFDTILRVAEAIVERQKNFFSHGAVAMRPLVLREIADTLGLHESTISRVTTQKYMLTPHGMFELKYFFGSHVATEAGGEASSTAIRALIVQLTGAEDPKNPLSDSKIADMLGEQGMVIARRTVAKYREALKIPPVSLRKSL</sequence>
<feature type="compositionally biased region" description="Low complexity" evidence="10">
    <location>
        <begin position="71"/>
        <end position="93"/>
    </location>
</feature>
<organism evidence="13 14">
    <name type="scientific">Rugamonas brunnea</name>
    <dbReference type="NCBI Taxonomy" id="2758569"/>
    <lineage>
        <taxon>Bacteria</taxon>
        <taxon>Pseudomonadati</taxon>
        <taxon>Pseudomonadota</taxon>
        <taxon>Betaproteobacteria</taxon>
        <taxon>Burkholderiales</taxon>
        <taxon>Oxalobacteraceae</taxon>
        <taxon>Telluria group</taxon>
        <taxon>Rugamonas</taxon>
    </lineage>
</organism>
<dbReference type="InterPro" id="IPR007634">
    <property type="entry name" value="RNA_pol_sigma_54_DNA-bd"/>
</dbReference>
<accession>A0A7W2IBR0</accession>
<evidence type="ECO:0000313" key="14">
    <source>
        <dbReference type="Proteomes" id="UP000534388"/>
    </source>
</evidence>
<dbReference type="RefSeq" id="WP_182161970.1">
    <property type="nucleotide sequence ID" value="NZ_JACEZT010000005.1"/>
</dbReference>
<feature type="domain" description="RNA polymerase sigma factor 54 DNA-binding" evidence="11">
    <location>
        <begin position="336"/>
        <end position="489"/>
    </location>
</feature>
<dbReference type="GO" id="GO:0001216">
    <property type="term" value="F:DNA-binding transcription activator activity"/>
    <property type="evidence" value="ECO:0007669"/>
    <property type="project" value="InterPro"/>
</dbReference>
<dbReference type="PANTHER" id="PTHR32248:SF4">
    <property type="entry name" value="RNA POLYMERASE SIGMA-54 FACTOR"/>
    <property type="match status" value="1"/>
</dbReference>
<gene>
    <name evidence="13" type="ORF">H3H37_10130</name>
</gene>
<protein>
    <recommendedName>
        <fullName evidence="9">RNA polymerase sigma-54 factor</fullName>
    </recommendedName>
</protein>
<dbReference type="Pfam" id="PF00309">
    <property type="entry name" value="Sigma54_AID"/>
    <property type="match status" value="1"/>
</dbReference>
<keyword evidence="5 9" id="KW-0805">Transcription regulation</keyword>
<evidence type="ECO:0000256" key="2">
    <source>
        <dbReference type="ARBA" id="ARBA00022478"/>
    </source>
</evidence>
<comment type="function">
    <text evidence="9">Sigma factors are initiation factors that promote the attachment of RNA polymerase to specific initiation sites and are then released.</text>
</comment>